<dbReference type="SUPFAM" id="SSF49785">
    <property type="entry name" value="Galactose-binding domain-like"/>
    <property type="match status" value="1"/>
</dbReference>
<feature type="domain" description="Glycoside hydrolase family 2 immunoglobulin-like beta-sandwich" evidence="8">
    <location>
        <begin position="201"/>
        <end position="285"/>
    </location>
</feature>
<dbReference type="GO" id="GO:0030246">
    <property type="term" value="F:carbohydrate binding"/>
    <property type="evidence" value="ECO:0007669"/>
    <property type="project" value="TreeGrafter"/>
</dbReference>
<dbReference type="PANTHER" id="PTHR10066">
    <property type="entry name" value="BETA-GLUCURONIDASE"/>
    <property type="match status" value="1"/>
</dbReference>
<dbReference type="GO" id="GO:0019391">
    <property type="term" value="P:glucuronoside catabolic process"/>
    <property type="evidence" value="ECO:0007669"/>
    <property type="project" value="TreeGrafter"/>
</dbReference>
<dbReference type="InterPro" id="IPR006103">
    <property type="entry name" value="Glyco_hydro_2_cat"/>
</dbReference>
<evidence type="ECO:0000256" key="6">
    <source>
        <dbReference type="RuleBase" id="RU361154"/>
    </source>
</evidence>
<dbReference type="Pfam" id="PF02837">
    <property type="entry name" value="Glyco_hydro_2_N"/>
    <property type="match status" value="1"/>
</dbReference>
<organism evidence="11 12">
    <name type="scientific">Candidatus Faecalibacterium intestinigallinarum</name>
    <dbReference type="NCBI Taxonomy" id="2838581"/>
    <lineage>
        <taxon>Bacteria</taxon>
        <taxon>Bacillati</taxon>
        <taxon>Bacillota</taxon>
        <taxon>Clostridia</taxon>
        <taxon>Eubacteriales</taxon>
        <taxon>Oscillospiraceae</taxon>
        <taxon>Faecalibacterium</taxon>
    </lineage>
</organism>
<dbReference type="GO" id="GO:0004566">
    <property type="term" value="F:beta-glucuronidase activity"/>
    <property type="evidence" value="ECO:0007669"/>
    <property type="project" value="UniProtKB-EC"/>
</dbReference>
<gene>
    <name evidence="11" type="primary">uidA</name>
    <name evidence="11" type="ORF">H9890_01125</name>
</gene>
<dbReference type="PROSITE" id="PS00608">
    <property type="entry name" value="GLYCOSYL_HYDROL_F2_2"/>
    <property type="match status" value="1"/>
</dbReference>
<evidence type="ECO:0000256" key="1">
    <source>
        <dbReference type="ARBA" id="ARBA00007401"/>
    </source>
</evidence>
<evidence type="ECO:0000256" key="7">
    <source>
        <dbReference type="SAM" id="MobiDB-lite"/>
    </source>
</evidence>
<evidence type="ECO:0000256" key="4">
    <source>
        <dbReference type="ARBA" id="ARBA00022801"/>
    </source>
</evidence>
<dbReference type="FunFam" id="3.20.20.80:FF:000080">
    <property type="entry name" value="Beta-glucuronidase UidA"/>
    <property type="match status" value="1"/>
</dbReference>
<dbReference type="Proteomes" id="UP000823933">
    <property type="component" value="Unassembled WGS sequence"/>
</dbReference>
<dbReference type="InterPro" id="IPR017853">
    <property type="entry name" value="GH"/>
</dbReference>
<dbReference type="SUPFAM" id="SSF49303">
    <property type="entry name" value="beta-Galactosidase/glucuronidase domain"/>
    <property type="match status" value="1"/>
</dbReference>
<comment type="similarity">
    <text evidence="1 6">Belongs to the glycosyl hydrolase 2 family.</text>
</comment>
<proteinExistence type="inferred from homology"/>
<dbReference type="PROSITE" id="PS00719">
    <property type="entry name" value="GLYCOSYL_HYDROL_F2_1"/>
    <property type="match status" value="1"/>
</dbReference>
<sequence>MLYPQQNAARLTMSLDGVWDFALDHGDPAAPSLDPAQPLPGAETAAVPASFNDQKPDRAWRDHYGWVFYQRRITLPRACAGQRAVLRFGAVTHQAKVWLDGEFIAEHRGGFLPFEADLTGRLAPGASGLLTVAADNRVSHGTLPVGNEPGQIAFFGSDNAGIPSVEHAKANARPQNRPNFDFFNYAGIQRPVTLYTTPAAYIADITLVPHCDGRVDYRVETVGEGEVTVEILDPDGRPAARAAGAAGSVTVLQPRLWEPWPGTPNLYTARVTFGEDCYDETFGIREVRVEGTRLLLNGRPVYLKGFGKHEDSPLHGRGFSEVANVTDLHYMHWFGANALRTSHYPYAEEFYALCDREGILVIDETPAVGIGGADGDPYKTYPLAEHHRQVLAEMIERDKNHPCVVMWSLGNEPDLEHYPQSAYDYWRPLYQQAHAQDPQDRPVTLVCCQNDYTKDITTRTMDVVCINRYYGWYNLSGDLDAACAALNEELDFWQAVGKPVVITEYGADTVNGLHDACGGMFSEEYQAEYYQRMGEEFDKRPFFIGEMPWNFADFATIQGPMRVGGNRKGLLTRDRRPKLAAHTLRRRWTAIPNFDYKK</sequence>
<dbReference type="InterPro" id="IPR023232">
    <property type="entry name" value="Glyco_hydro_2_AS"/>
</dbReference>
<keyword evidence="4 6" id="KW-0378">Hydrolase</keyword>
<evidence type="ECO:0000259" key="10">
    <source>
        <dbReference type="Pfam" id="PF02837"/>
    </source>
</evidence>
<dbReference type="SUPFAM" id="SSF51445">
    <property type="entry name" value="(Trans)glycosidases"/>
    <property type="match status" value="1"/>
</dbReference>
<dbReference type="Pfam" id="PF02836">
    <property type="entry name" value="Glyco_hydro_2_C"/>
    <property type="match status" value="1"/>
</dbReference>
<keyword evidence="5 6" id="KW-0326">Glycosidase</keyword>
<dbReference type="Gene3D" id="3.20.20.80">
    <property type="entry name" value="Glycosidases"/>
    <property type="match status" value="1"/>
</dbReference>
<feature type="domain" description="Glycoside hydrolase family 2 catalytic" evidence="9">
    <location>
        <begin position="287"/>
        <end position="591"/>
    </location>
</feature>
<dbReference type="InterPro" id="IPR006104">
    <property type="entry name" value="Glyco_hydro_2_N"/>
</dbReference>
<name>A0A9D1Q893_9FIRM</name>
<protein>
    <recommendedName>
        <fullName evidence="3">Beta-glucuronidase</fullName>
        <ecNumber evidence="2">3.2.1.31</ecNumber>
    </recommendedName>
</protein>
<dbReference type="InterPro" id="IPR006102">
    <property type="entry name" value="Ig-like_GH2"/>
</dbReference>
<dbReference type="InterPro" id="IPR013783">
    <property type="entry name" value="Ig-like_fold"/>
</dbReference>
<feature type="region of interest" description="Disordered" evidence="7">
    <location>
        <begin position="30"/>
        <end position="52"/>
    </location>
</feature>
<evidence type="ECO:0000256" key="5">
    <source>
        <dbReference type="ARBA" id="ARBA00023295"/>
    </source>
</evidence>
<dbReference type="GO" id="GO:0005975">
    <property type="term" value="P:carbohydrate metabolic process"/>
    <property type="evidence" value="ECO:0007669"/>
    <property type="project" value="InterPro"/>
</dbReference>
<dbReference type="Pfam" id="PF00703">
    <property type="entry name" value="Glyco_hydro_2"/>
    <property type="match status" value="1"/>
</dbReference>
<evidence type="ECO:0000259" key="8">
    <source>
        <dbReference type="Pfam" id="PF00703"/>
    </source>
</evidence>
<dbReference type="PANTHER" id="PTHR10066:SF67">
    <property type="entry name" value="BETA-GLUCURONIDASE"/>
    <property type="match status" value="1"/>
</dbReference>
<evidence type="ECO:0000256" key="2">
    <source>
        <dbReference type="ARBA" id="ARBA00012761"/>
    </source>
</evidence>
<dbReference type="AlphaFoldDB" id="A0A9D1Q893"/>
<feature type="domain" description="Glycosyl hydrolases family 2 sugar binding" evidence="10">
    <location>
        <begin position="14"/>
        <end position="198"/>
    </location>
</feature>
<dbReference type="EMBL" id="DXHQ01000014">
    <property type="protein sequence ID" value="HIW07986.1"/>
    <property type="molecule type" value="Genomic_DNA"/>
</dbReference>
<dbReference type="PRINTS" id="PR00132">
    <property type="entry name" value="GLHYDRLASE2"/>
</dbReference>
<accession>A0A9D1Q893</accession>
<comment type="caution">
    <text evidence="11">The sequence shown here is derived from an EMBL/GenBank/DDBJ whole genome shotgun (WGS) entry which is preliminary data.</text>
</comment>
<dbReference type="Gene3D" id="2.60.40.10">
    <property type="entry name" value="Immunoglobulins"/>
    <property type="match status" value="1"/>
</dbReference>
<dbReference type="InterPro" id="IPR006101">
    <property type="entry name" value="Glyco_hydro_2"/>
</dbReference>
<dbReference type="InterPro" id="IPR036156">
    <property type="entry name" value="Beta-gal/glucu_dom_sf"/>
</dbReference>
<dbReference type="InterPro" id="IPR008979">
    <property type="entry name" value="Galactose-bd-like_sf"/>
</dbReference>
<dbReference type="InterPro" id="IPR023230">
    <property type="entry name" value="Glyco_hydro_2_CS"/>
</dbReference>
<evidence type="ECO:0000313" key="12">
    <source>
        <dbReference type="Proteomes" id="UP000823933"/>
    </source>
</evidence>
<evidence type="ECO:0000313" key="11">
    <source>
        <dbReference type="EMBL" id="HIW07986.1"/>
    </source>
</evidence>
<evidence type="ECO:0000259" key="9">
    <source>
        <dbReference type="Pfam" id="PF02836"/>
    </source>
</evidence>
<reference evidence="11" key="1">
    <citation type="journal article" date="2021" name="PeerJ">
        <title>Extensive microbial diversity within the chicken gut microbiome revealed by metagenomics and culture.</title>
        <authorList>
            <person name="Gilroy R."/>
            <person name="Ravi A."/>
            <person name="Getino M."/>
            <person name="Pursley I."/>
            <person name="Horton D.L."/>
            <person name="Alikhan N.F."/>
            <person name="Baker D."/>
            <person name="Gharbi K."/>
            <person name="Hall N."/>
            <person name="Watson M."/>
            <person name="Adriaenssens E.M."/>
            <person name="Foster-Nyarko E."/>
            <person name="Jarju S."/>
            <person name="Secka A."/>
            <person name="Antonio M."/>
            <person name="Oren A."/>
            <person name="Chaudhuri R.R."/>
            <person name="La Ragione R."/>
            <person name="Hildebrand F."/>
            <person name="Pallen M.J."/>
        </authorList>
    </citation>
    <scope>NUCLEOTIDE SEQUENCE</scope>
    <source>
        <strain evidence="11">ChiHcolR34-3080</strain>
    </source>
</reference>
<dbReference type="EC" id="3.2.1.31" evidence="2"/>
<dbReference type="NCBIfam" id="NF007538">
    <property type="entry name" value="PRK10150.1"/>
    <property type="match status" value="1"/>
</dbReference>
<evidence type="ECO:0000256" key="3">
    <source>
        <dbReference type="ARBA" id="ARBA00016205"/>
    </source>
</evidence>
<reference evidence="11" key="2">
    <citation type="submission" date="2021-04" db="EMBL/GenBank/DDBJ databases">
        <authorList>
            <person name="Gilroy R."/>
        </authorList>
    </citation>
    <scope>NUCLEOTIDE SEQUENCE</scope>
    <source>
        <strain evidence="11">ChiHcolR34-3080</strain>
    </source>
</reference>
<dbReference type="Gene3D" id="2.60.120.260">
    <property type="entry name" value="Galactose-binding domain-like"/>
    <property type="match status" value="1"/>
</dbReference>